<keyword evidence="1" id="KW-0472">Membrane</keyword>
<feature type="transmembrane region" description="Helical" evidence="1">
    <location>
        <begin position="51"/>
        <end position="70"/>
    </location>
</feature>
<name>A0A5E4M927_9HEMI</name>
<reference evidence="2 3" key="1">
    <citation type="submission" date="2019-08" db="EMBL/GenBank/DDBJ databases">
        <authorList>
            <person name="Alioto T."/>
            <person name="Alioto T."/>
            <person name="Gomez Garrido J."/>
        </authorList>
    </citation>
    <scope>NUCLEOTIDE SEQUENCE [LARGE SCALE GENOMIC DNA]</scope>
</reference>
<keyword evidence="1" id="KW-1133">Transmembrane helix</keyword>
<sequence length="101" mass="10867">MCLPWIVTASVLQNVIVVLSARGREKPSAKALRLAVLSGKRVSNGRASRSIAPYTVIIVVVVVITVAYTLPLEACGFSTMTVLKHISKYVHGIISVCYVLV</sequence>
<proteinExistence type="predicted"/>
<dbReference type="AlphaFoldDB" id="A0A5E4M927"/>
<protein>
    <submittedName>
        <fullName evidence="2">Uncharacterized protein</fullName>
    </submittedName>
</protein>
<keyword evidence="1" id="KW-0812">Transmembrane</keyword>
<gene>
    <name evidence="2" type="ORF">CINCED_3A018318</name>
</gene>
<dbReference type="EMBL" id="CABPRJ010000483">
    <property type="protein sequence ID" value="VVC28699.1"/>
    <property type="molecule type" value="Genomic_DNA"/>
</dbReference>
<evidence type="ECO:0000313" key="2">
    <source>
        <dbReference type="EMBL" id="VVC28699.1"/>
    </source>
</evidence>
<accession>A0A5E4M927</accession>
<evidence type="ECO:0000256" key="1">
    <source>
        <dbReference type="SAM" id="Phobius"/>
    </source>
</evidence>
<organism evidence="2 3">
    <name type="scientific">Cinara cedri</name>
    <dbReference type="NCBI Taxonomy" id="506608"/>
    <lineage>
        <taxon>Eukaryota</taxon>
        <taxon>Metazoa</taxon>
        <taxon>Ecdysozoa</taxon>
        <taxon>Arthropoda</taxon>
        <taxon>Hexapoda</taxon>
        <taxon>Insecta</taxon>
        <taxon>Pterygota</taxon>
        <taxon>Neoptera</taxon>
        <taxon>Paraneoptera</taxon>
        <taxon>Hemiptera</taxon>
        <taxon>Sternorrhyncha</taxon>
        <taxon>Aphidomorpha</taxon>
        <taxon>Aphidoidea</taxon>
        <taxon>Aphididae</taxon>
        <taxon>Lachninae</taxon>
        <taxon>Cinara</taxon>
    </lineage>
</organism>
<evidence type="ECO:0000313" key="3">
    <source>
        <dbReference type="Proteomes" id="UP000325440"/>
    </source>
</evidence>
<dbReference type="Proteomes" id="UP000325440">
    <property type="component" value="Unassembled WGS sequence"/>
</dbReference>
<keyword evidence="3" id="KW-1185">Reference proteome</keyword>